<dbReference type="Proteomes" id="UP000002495">
    <property type="component" value="Chromosome"/>
</dbReference>
<dbReference type="HOGENOM" id="CLU_189853_1_0_7"/>
<keyword evidence="1" id="KW-1133">Transmembrane helix</keyword>
<dbReference type="EMBL" id="AE017125">
    <property type="protein sequence ID" value="AAP77701.1"/>
    <property type="molecule type" value="Genomic_DNA"/>
</dbReference>
<feature type="transmembrane region" description="Helical" evidence="1">
    <location>
        <begin position="7"/>
        <end position="27"/>
    </location>
</feature>
<organism evidence="2 3">
    <name type="scientific">Helicobacter hepaticus (strain ATCC 51449 / 3B1)</name>
    <dbReference type="NCBI Taxonomy" id="235279"/>
    <lineage>
        <taxon>Bacteria</taxon>
        <taxon>Pseudomonadati</taxon>
        <taxon>Campylobacterota</taxon>
        <taxon>Epsilonproteobacteria</taxon>
        <taxon>Campylobacterales</taxon>
        <taxon>Helicobacteraceae</taxon>
        <taxon>Helicobacter</taxon>
    </lineage>
</organism>
<reference evidence="2 3" key="1">
    <citation type="journal article" date="2003" name="Proc. Natl. Acad. Sci. U.S.A.">
        <title>The complete genome sequence of the carcinogenic bacterium Helicobacter hepaticus.</title>
        <authorList>
            <person name="Suerbaum S."/>
            <person name="Josenhans C."/>
            <person name="Sterzenbach T."/>
            <person name="Drescher B."/>
            <person name="Brandt P."/>
            <person name="Bell M."/>
            <person name="Droege M."/>
            <person name="Fartmann B."/>
            <person name="Fischer H.-P."/>
            <person name="Ge Z."/>
            <person name="Hoerster A."/>
            <person name="Holland R."/>
            <person name="Klein K."/>
            <person name="Koenig J."/>
            <person name="Macko L."/>
            <person name="Mendz G.L."/>
            <person name="Nyakatura G."/>
            <person name="Schauer D.B."/>
            <person name="Shen Z."/>
            <person name="Weber J."/>
            <person name="Frosch M."/>
            <person name="Fox J.G."/>
        </authorList>
    </citation>
    <scope>NUCLEOTIDE SEQUENCE [LARGE SCALE GENOMIC DNA]</scope>
    <source>
        <strain evidence="3">ATCC 51449 / 3B1</strain>
    </source>
</reference>
<gene>
    <name evidence="2" type="ordered locus">HH_1104</name>
</gene>
<evidence type="ECO:0000313" key="2">
    <source>
        <dbReference type="EMBL" id="AAP77701.1"/>
    </source>
</evidence>
<proteinExistence type="predicted"/>
<keyword evidence="3" id="KW-1185">Reference proteome</keyword>
<dbReference type="eggNOG" id="ENOG5032YBB">
    <property type="taxonomic scope" value="Bacteria"/>
</dbReference>
<evidence type="ECO:0000256" key="1">
    <source>
        <dbReference type="SAM" id="Phobius"/>
    </source>
</evidence>
<dbReference type="InterPro" id="IPR027853">
    <property type="entry name" value="DUF4492"/>
</dbReference>
<dbReference type="Pfam" id="PF14899">
    <property type="entry name" value="DUF4492"/>
    <property type="match status" value="1"/>
</dbReference>
<dbReference type="KEGG" id="hhe:HH_1104"/>
<protein>
    <recommendedName>
        <fullName evidence="4">DUF4492 domain-containing protein</fullName>
    </recommendedName>
</protein>
<keyword evidence="1" id="KW-0472">Membrane</keyword>
<name>Q7VH63_HELHP</name>
<accession>Q7VH63</accession>
<feature type="transmembrane region" description="Helical" evidence="1">
    <location>
        <begin position="39"/>
        <end position="58"/>
    </location>
</feature>
<dbReference type="AlphaFoldDB" id="Q7VH63"/>
<evidence type="ECO:0008006" key="4">
    <source>
        <dbReference type="Google" id="ProtNLM"/>
    </source>
</evidence>
<dbReference type="STRING" id="235279.HH_1104"/>
<evidence type="ECO:0000313" key="3">
    <source>
        <dbReference type="Proteomes" id="UP000002495"/>
    </source>
</evidence>
<sequence length="83" mass="9698">MIKSDFCYFIVIGVYVGFLRKALMFYIDGFKNLKLGKVLWKIIVIKLLVIFAVLKVFVYDKTLSHIGDDEQKSHFVLENLTSY</sequence>
<keyword evidence="1" id="KW-0812">Transmembrane</keyword>